<keyword evidence="1" id="KW-0547">Nucleotide-binding</keyword>
<keyword evidence="1" id="KW-0067">ATP-binding</keyword>
<gene>
    <name evidence="1" type="ORF">ALO43_200224</name>
</gene>
<reference evidence="1 2" key="1">
    <citation type="submission" date="2015-09" db="EMBL/GenBank/DDBJ databases">
        <title>Genome announcement of multiple Pseudomonas syringae strains.</title>
        <authorList>
            <person name="Thakur S."/>
            <person name="Wang P.W."/>
            <person name="Gong Y."/>
            <person name="Weir B.S."/>
            <person name="Guttman D.S."/>
        </authorList>
    </citation>
    <scope>NUCLEOTIDE SEQUENCE [LARGE SCALE GENOMIC DNA]</scope>
    <source>
        <strain evidence="1 2">ICMP9151</strain>
    </source>
</reference>
<comment type="caution">
    <text evidence="1">The sequence shown here is derived from an EMBL/GenBank/DDBJ whole genome shotgun (WGS) entry which is preliminary data.</text>
</comment>
<name>A0AA40TTK6_9PSED</name>
<accession>A0AA40TTK6</accession>
<dbReference type="EMBL" id="LJRO01000439">
    <property type="protein sequence ID" value="KPY92717.1"/>
    <property type="molecule type" value="Genomic_DNA"/>
</dbReference>
<organism evidence="1 2">
    <name type="scientific">Pseudomonas tremae</name>
    <dbReference type="NCBI Taxonomy" id="200454"/>
    <lineage>
        <taxon>Bacteria</taxon>
        <taxon>Pseudomonadati</taxon>
        <taxon>Pseudomonadota</taxon>
        <taxon>Gammaproteobacteria</taxon>
        <taxon>Pseudomonadales</taxon>
        <taxon>Pseudomonadaceae</taxon>
        <taxon>Pseudomonas</taxon>
    </lineage>
</organism>
<dbReference type="AlphaFoldDB" id="A0AA40TTK6"/>
<evidence type="ECO:0000313" key="2">
    <source>
        <dbReference type="Proteomes" id="UP000050523"/>
    </source>
</evidence>
<proteinExistence type="predicted"/>
<evidence type="ECO:0000313" key="1">
    <source>
        <dbReference type="EMBL" id="KPY92717.1"/>
    </source>
</evidence>
<dbReference type="AntiFam" id="ANF00095">
    <property type="entry name" value="Shadow ORF (opposite ABC transporters)"/>
</dbReference>
<protein>
    <submittedName>
        <fullName evidence="1">Zinc ABC transporter ATP-binding protein</fullName>
    </submittedName>
</protein>
<dbReference type="Proteomes" id="UP000050523">
    <property type="component" value="Unassembled WGS sequence"/>
</dbReference>
<dbReference type="GO" id="GO:0005524">
    <property type="term" value="F:ATP binding"/>
    <property type="evidence" value="ECO:0007669"/>
    <property type="project" value="UniProtKB-KW"/>
</dbReference>
<sequence>MAVKQDLALLNIFKTVDGADQCRLARARGPAQHHHLAALHFSGDIGQGLVLAIPLIDPGKHDHRMHWATLNYR</sequence>